<dbReference type="PANTHER" id="PTHR43586">
    <property type="entry name" value="CYSTEINE DESULFURASE"/>
    <property type="match status" value="1"/>
</dbReference>
<keyword evidence="3" id="KW-1185">Reference proteome</keyword>
<dbReference type="Proteomes" id="UP000185696">
    <property type="component" value="Unassembled WGS sequence"/>
</dbReference>
<proteinExistence type="predicted"/>
<dbReference type="Gene3D" id="3.90.1150.10">
    <property type="entry name" value="Aspartate Aminotransferase, domain 1"/>
    <property type="match status" value="1"/>
</dbReference>
<sequence>MRVAYGQQFDVPDGYLNTASIGVPPAFAADILDEEVRRWRGGLTRPPHYDPYVATARQAWASLVGVPAEQVATGSGVSQLVGLVAASLPRSTRVLTVGNEFTSVTFPFAAHGMTVTEVTPDELAGRVADHDLVAVSVVQSADGTVIDLDALRSALRAASTEVLVLLDVTQAAGWLPLDLPWADWVVGTGYKWLMAPRGTAWLAATPAALDRTVPVAANWFAAPDPWQGIYGLPLRLARDARRLDLSPVWFAQLGSAATLPWIAGLDLAAVRDHCVGLADAVLLARGERPRGSAIIAVDLTAEQAGRLAEAGVVGSVRAGRTRLAFHMYNTLADVDLVVDSTT</sequence>
<dbReference type="PANTHER" id="PTHR43586:SF21">
    <property type="entry name" value="PYRIDOXAL PHOSPHATE (PLP)-DEPENDENT ASPARTATE AMINOTRANSFERASE SUPERFAMILY"/>
    <property type="match status" value="1"/>
</dbReference>
<dbReference type="RefSeq" id="WP_075135239.1">
    <property type="nucleotide sequence ID" value="NZ_MSIF01000012.1"/>
</dbReference>
<dbReference type="Pfam" id="PF00266">
    <property type="entry name" value="Aminotran_5"/>
    <property type="match status" value="1"/>
</dbReference>
<comment type="caution">
    <text evidence="2">The sequence shown here is derived from an EMBL/GenBank/DDBJ whole genome shotgun (WGS) entry which is preliminary data.</text>
</comment>
<dbReference type="Gene3D" id="3.40.640.10">
    <property type="entry name" value="Type I PLP-dependent aspartate aminotransferase-like (Major domain)"/>
    <property type="match status" value="1"/>
</dbReference>
<gene>
    <name evidence="2" type="ORF">BLA60_24190</name>
</gene>
<dbReference type="InterPro" id="IPR000192">
    <property type="entry name" value="Aminotrans_V_dom"/>
</dbReference>
<accession>A0A7Z0WJI5</accession>
<dbReference type="InterPro" id="IPR015424">
    <property type="entry name" value="PyrdxlP-dep_Trfase"/>
</dbReference>
<evidence type="ECO:0000259" key="1">
    <source>
        <dbReference type="Pfam" id="PF00266"/>
    </source>
</evidence>
<dbReference type="AlphaFoldDB" id="A0A7Z0WJI5"/>
<evidence type="ECO:0000313" key="2">
    <source>
        <dbReference type="EMBL" id="OLF08498.1"/>
    </source>
</evidence>
<protein>
    <submittedName>
        <fullName evidence="2">Aminotransferase class V</fullName>
    </submittedName>
</protein>
<keyword evidence="2" id="KW-0032">Aminotransferase</keyword>
<dbReference type="OrthoDB" id="250246at2"/>
<name>A0A7Z0WJI5_9PSEU</name>
<feature type="domain" description="Aminotransferase class V" evidence="1">
    <location>
        <begin position="119"/>
        <end position="215"/>
    </location>
</feature>
<dbReference type="GO" id="GO:0008483">
    <property type="term" value="F:transaminase activity"/>
    <property type="evidence" value="ECO:0007669"/>
    <property type="project" value="UniProtKB-KW"/>
</dbReference>
<dbReference type="EMBL" id="MSIF01000012">
    <property type="protein sequence ID" value="OLF08498.1"/>
    <property type="molecule type" value="Genomic_DNA"/>
</dbReference>
<reference evidence="2 3" key="1">
    <citation type="submission" date="2016-12" db="EMBL/GenBank/DDBJ databases">
        <title>The draft genome sequence of Actinophytocola xinjiangensis.</title>
        <authorList>
            <person name="Wang W."/>
            <person name="Yuan L."/>
        </authorList>
    </citation>
    <scope>NUCLEOTIDE SEQUENCE [LARGE SCALE GENOMIC DNA]</scope>
    <source>
        <strain evidence="2 3">CGMCC 4.4663</strain>
    </source>
</reference>
<keyword evidence="2" id="KW-0808">Transferase</keyword>
<dbReference type="InterPro" id="IPR015421">
    <property type="entry name" value="PyrdxlP-dep_Trfase_major"/>
</dbReference>
<dbReference type="SUPFAM" id="SSF53383">
    <property type="entry name" value="PLP-dependent transferases"/>
    <property type="match status" value="1"/>
</dbReference>
<dbReference type="InterPro" id="IPR015422">
    <property type="entry name" value="PyrdxlP-dep_Trfase_small"/>
</dbReference>
<organism evidence="2 3">
    <name type="scientific">Actinophytocola xinjiangensis</name>
    <dbReference type="NCBI Taxonomy" id="485602"/>
    <lineage>
        <taxon>Bacteria</taxon>
        <taxon>Bacillati</taxon>
        <taxon>Actinomycetota</taxon>
        <taxon>Actinomycetes</taxon>
        <taxon>Pseudonocardiales</taxon>
        <taxon>Pseudonocardiaceae</taxon>
    </lineage>
</organism>
<evidence type="ECO:0000313" key="3">
    <source>
        <dbReference type="Proteomes" id="UP000185696"/>
    </source>
</evidence>